<sequence>MPRCLTCGQRWQGGHLFCLQGASPARELTASRPPLPAVEIADYELEYTISRGGFGTVLAARRQRDGLRVAIKVFHQAHISGGNEPGLEFEALRTIGPPTVPEVYEPGWLSDGTAYIVMQFIAHPLLAEHLTQPRDPASEMRRWGLALAEALDTVHRRGFIHCDLKPENIFLDQARRTVGFFDFGLARKPFSDTPEAHTASALAHAGTAEYMAPEQCAGRLDLDERTDVYSAGVILYELLTGRPPFFGPAADVLQSHISRRPPRPSELATVPAALEEVVLCCLAKERSRRYTSARALAVALRQALEHSHGKPASPTTPAPLASSSQNRSVALLFLRSGANPLAVQKALTQGGGQLAFREGTRFAAVFDPESEPNPLQRARLCAERLSTEGLAATALLDVGMVRVQRRPQGPPRYMTPLLSRADRYPTEEGPPTLLLTTAAMEGLPNLSCMPVPGRQGLFRQIRSAAREDSSVVHLGHGVLVGRQGELAELVRGARATVEERAPALTSVLGERGHGKSHLATALVQLLKEQLPEARVVSLRAREPVHGDQEGPLRLLLREALGESSQSKEGETTSRARCVELLGENLAHEIWPAVAFYLGWGSSTELRSLAAAPGALHSLAVRATGELLAASARTRPLLLLLDDAHFAEDVALDALEYATRAESKSALWVCVLARSGFERTRPQWASRAARHFILKLGPLPLPDAMELFRTGLFPAQNVPSEALEKLAERAQCTPLFIVELARGLKRQGLVRQRPGGSWLLATDELERMPELRLVEWLVQHELSALPTELIAHARLCALLGGDFTLDEVEGVVSALEREDGAADFPLDARHASRRLVELGLLVEQPDEGLRFRNELIRQEVARSLSEQQRWRLHHAAHLFYMKASAVEQRLLPRLAFHAASAGLLSEAAALYIDLAEAARNRHAYLEAEATYSRILELLPETEDPRCLTSLRGRGLMRYRVGRYEDSLEDLAHARRMANQLGNAAEEVEVLLDEATALDWSNDYARSEERVIEAMEVATFALLDTPLLQMRLMMGLGRSQLRRGQWEKAREVLMSAATLARNLGDAGYESHVVCLLLLGHILPNLGRIDEAERVLEESITISAARGDRLHLGSAINNRRNLWVARNNLRRAVEDQEQFKQLGRELGMTGWEYFAEINLGELYFQAGDTQAAAPHVARAVELEQKHPEVAPRPWGRLLHARVLAYEGKEEQARQVLDAIRQVMAERKEEKFSPPETVLFSLVELSARPASPEEWRELQERSNAYSVEQEPLEVLEVQALARLRRGERQEAIRLLQEALVRAEQMPNIMRSRLRHSLEQALGSEARESREELPPPGPH</sequence>
<dbReference type="PANTHER" id="PTHR43289">
    <property type="entry name" value="MITOGEN-ACTIVATED PROTEIN KINASE KINASE KINASE 20-RELATED"/>
    <property type="match status" value="1"/>
</dbReference>
<keyword evidence="2" id="KW-0547">Nucleotide-binding</keyword>
<evidence type="ECO:0000313" key="8">
    <source>
        <dbReference type="EMBL" id="KFE59804.1"/>
    </source>
</evidence>
<reference evidence="8 9" key="1">
    <citation type="submission" date="2014-04" db="EMBL/GenBank/DDBJ databases">
        <title>Genome assembly of Hyalangium minutum DSM 14724.</title>
        <authorList>
            <person name="Sharma G."/>
            <person name="Subramanian S."/>
        </authorList>
    </citation>
    <scope>NUCLEOTIDE SEQUENCE [LARGE SCALE GENOMIC DNA]</scope>
    <source>
        <strain evidence="8 9">DSM 14724</strain>
    </source>
</reference>
<dbReference type="GO" id="GO:0004674">
    <property type="term" value="F:protein serine/threonine kinase activity"/>
    <property type="evidence" value="ECO:0007669"/>
    <property type="project" value="TreeGrafter"/>
</dbReference>
<evidence type="ECO:0000313" key="9">
    <source>
        <dbReference type="Proteomes" id="UP000028725"/>
    </source>
</evidence>
<accession>A0A085VWJ1</accession>
<dbReference type="SUPFAM" id="SSF56112">
    <property type="entry name" value="Protein kinase-like (PK-like)"/>
    <property type="match status" value="1"/>
</dbReference>
<dbReference type="SMART" id="SM00028">
    <property type="entry name" value="TPR"/>
    <property type="match status" value="6"/>
</dbReference>
<keyword evidence="5" id="KW-0802">TPR repeat</keyword>
<proteinExistence type="predicted"/>
<evidence type="ECO:0000256" key="1">
    <source>
        <dbReference type="ARBA" id="ARBA00022679"/>
    </source>
</evidence>
<keyword evidence="1" id="KW-0808">Transferase</keyword>
<dbReference type="PROSITE" id="PS50005">
    <property type="entry name" value="TPR"/>
    <property type="match status" value="1"/>
</dbReference>
<evidence type="ECO:0000256" key="2">
    <source>
        <dbReference type="ARBA" id="ARBA00022741"/>
    </source>
</evidence>
<keyword evidence="3 8" id="KW-0418">Kinase</keyword>
<feature type="domain" description="Protein kinase" evidence="7">
    <location>
        <begin position="43"/>
        <end position="304"/>
    </location>
</feature>
<evidence type="ECO:0000256" key="5">
    <source>
        <dbReference type="PROSITE-ProRule" id="PRU00339"/>
    </source>
</evidence>
<dbReference type="Pfam" id="PF00069">
    <property type="entry name" value="Pkinase"/>
    <property type="match status" value="1"/>
</dbReference>
<dbReference type="SMART" id="SM00220">
    <property type="entry name" value="S_TKc"/>
    <property type="match status" value="1"/>
</dbReference>
<keyword evidence="4" id="KW-0067">ATP-binding</keyword>
<dbReference type="InterPro" id="IPR000719">
    <property type="entry name" value="Prot_kinase_dom"/>
</dbReference>
<dbReference type="Proteomes" id="UP000028725">
    <property type="component" value="Unassembled WGS sequence"/>
</dbReference>
<dbReference type="InterPro" id="IPR011990">
    <property type="entry name" value="TPR-like_helical_dom_sf"/>
</dbReference>
<dbReference type="GO" id="GO:0005524">
    <property type="term" value="F:ATP binding"/>
    <property type="evidence" value="ECO:0007669"/>
    <property type="project" value="UniProtKB-KW"/>
</dbReference>
<name>A0A085VWJ1_9BACT</name>
<comment type="caution">
    <text evidence="8">The sequence shown here is derived from an EMBL/GenBank/DDBJ whole genome shotgun (WGS) entry which is preliminary data.</text>
</comment>
<dbReference type="Pfam" id="PF13191">
    <property type="entry name" value="AAA_16"/>
    <property type="match status" value="1"/>
</dbReference>
<protein>
    <submittedName>
        <fullName evidence="8">Putative serine/threonine-protein kinase pknB</fullName>
    </submittedName>
</protein>
<dbReference type="InterPro" id="IPR011009">
    <property type="entry name" value="Kinase-like_dom_sf"/>
</dbReference>
<dbReference type="EMBL" id="JMCB01000032">
    <property type="protein sequence ID" value="KFE59804.1"/>
    <property type="molecule type" value="Genomic_DNA"/>
</dbReference>
<dbReference type="SUPFAM" id="SSF52540">
    <property type="entry name" value="P-loop containing nucleoside triphosphate hydrolases"/>
    <property type="match status" value="1"/>
</dbReference>
<dbReference type="PROSITE" id="PS00108">
    <property type="entry name" value="PROTEIN_KINASE_ST"/>
    <property type="match status" value="1"/>
</dbReference>
<dbReference type="Pfam" id="PF13181">
    <property type="entry name" value="TPR_8"/>
    <property type="match status" value="1"/>
</dbReference>
<dbReference type="InterPro" id="IPR041664">
    <property type="entry name" value="AAA_16"/>
</dbReference>
<evidence type="ECO:0000259" key="7">
    <source>
        <dbReference type="PROSITE" id="PS50011"/>
    </source>
</evidence>
<dbReference type="STRING" id="394096.DB31_6077"/>
<dbReference type="OrthoDB" id="5477268at2"/>
<dbReference type="InterPro" id="IPR008271">
    <property type="entry name" value="Ser/Thr_kinase_AS"/>
</dbReference>
<evidence type="ECO:0000256" key="3">
    <source>
        <dbReference type="ARBA" id="ARBA00022777"/>
    </source>
</evidence>
<dbReference type="InterPro" id="IPR019734">
    <property type="entry name" value="TPR_rpt"/>
</dbReference>
<dbReference type="InterPro" id="IPR027417">
    <property type="entry name" value="P-loop_NTPase"/>
</dbReference>
<gene>
    <name evidence="8" type="ORF">DB31_6077</name>
</gene>
<dbReference type="SUPFAM" id="SSF48452">
    <property type="entry name" value="TPR-like"/>
    <property type="match status" value="1"/>
</dbReference>
<evidence type="ECO:0000256" key="4">
    <source>
        <dbReference type="ARBA" id="ARBA00022840"/>
    </source>
</evidence>
<dbReference type="CDD" id="cd14014">
    <property type="entry name" value="STKc_PknB_like"/>
    <property type="match status" value="1"/>
</dbReference>
<evidence type="ECO:0000256" key="6">
    <source>
        <dbReference type="SAM" id="MobiDB-lite"/>
    </source>
</evidence>
<dbReference type="RefSeq" id="WP_083969233.1">
    <property type="nucleotide sequence ID" value="NZ_JMCB01000032.1"/>
</dbReference>
<dbReference type="PROSITE" id="PS50011">
    <property type="entry name" value="PROTEIN_KINASE_DOM"/>
    <property type="match status" value="1"/>
</dbReference>
<dbReference type="PATRIC" id="fig|394096.3.peg.8794"/>
<dbReference type="Gene3D" id="1.10.510.10">
    <property type="entry name" value="Transferase(Phosphotransferase) domain 1"/>
    <property type="match status" value="1"/>
</dbReference>
<dbReference type="PANTHER" id="PTHR43289:SF6">
    <property type="entry name" value="SERINE_THREONINE-PROTEIN KINASE NEKL-3"/>
    <property type="match status" value="1"/>
</dbReference>
<feature type="repeat" description="TPR" evidence="5">
    <location>
        <begin position="1150"/>
        <end position="1183"/>
    </location>
</feature>
<dbReference type="Gene3D" id="1.25.40.10">
    <property type="entry name" value="Tetratricopeptide repeat domain"/>
    <property type="match status" value="2"/>
</dbReference>
<organism evidence="8 9">
    <name type="scientific">Hyalangium minutum</name>
    <dbReference type="NCBI Taxonomy" id="394096"/>
    <lineage>
        <taxon>Bacteria</taxon>
        <taxon>Pseudomonadati</taxon>
        <taxon>Myxococcota</taxon>
        <taxon>Myxococcia</taxon>
        <taxon>Myxococcales</taxon>
        <taxon>Cystobacterineae</taxon>
        <taxon>Archangiaceae</taxon>
        <taxon>Hyalangium</taxon>
    </lineage>
</organism>
<keyword evidence="9" id="KW-1185">Reference proteome</keyword>
<feature type="region of interest" description="Disordered" evidence="6">
    <location>
        <begin position="1315"/>
        <end position="1334"/>
    </location>
</feature>